<sequence>EETQVSCIYPESESSQNGDPLVQDNCDPTQEIDGSLIFVVNLVLDEATAHPALLLSENGKGVTCRKRSEELSSSPQRFDSFHCVLGQLNITSGRFYWEVDVSNSVSYDIGVCRDDVTKKGMVRISPQNGFWAIRLFKEELWALTFPETSITLREKLNTVGIFLDYKAAVISFYNVTNGYRIHTFLHNTFSDPEQCSLCFPVVACITLTAPTELRGGQLHGKQGCCQPPSPQHISPFRLLLLLLLAGAAVGLSVLSVLSVGPHSSHSSGVLMTPPIYARVQHRCAHLRMPTLECSQHRSASLINAQSLAQVCPLTHTHITLQVPPSGTHGTPLQEWPEVDESPLQLEQAPYEIKENLDRCSAPDTLADIIGALPRSAGQQYVVNSIWTLLLGAHAQVGAPELDTGLNGWHQEDARTNRTNSTNEQQQQKEREEAAERGTGKRRPSTEPRCASPGAMPPPPPTKPMPTSAPTATLAHALHPACNQISVLAPAAVSEISAGSCVCQHPNFSTGDNLHAEVPEPRPRTSSSPSCPDDNRDQPPRWCPRVSGLEALAFASFSGCNAPTSNTTALLPYKKHYHC</sequence>
<feature type="compositionally biased region" description="Pro residues" evidence="1">
    <location>
        <begin position="454"/>
        <end position="463"/>
    </location>
</feature>
<feature type="domain" description="B30.2/SPRY" evidence="2">
    <location>
        <begin position="22"/>
        <end position="220"/>
    </location>
</feature>
<dbReference type="OrthoDB" id="6105938at2759"/>
<protein>
    <submittedName>
        <fullName evidence="3">Zinc finger protein RFP</fullName>
    </submittedName>
</protein>
<feature type="region of interest" description="Disordered" evidence="1">
    <location>
        <begin position="414"/>
        <end position="469"/>
    </location>
</feature>
<feature type="compositionally biased region" description="Basic and acidic residues" evidence="1">
    <location>
        <begin position="426"/>
        <end position="438"/>
    </location>
</feature>
<comment type="caution">
    <text evidence="3">The sequence shown here is derived from an EMBL/GenBank/DDBJ whole genome shotgun (WGS) entry which is preliminary data.</text>
</comment>
<keyword evidence="4" id="KW-1185">Reference proteome</keyword>
<dbReference type="SMART" id="SM00589">
    <property type="entry name" value="PRY"/>
    <property type="match status" value="1"/>
</dbReference>
<organism evidence="3 4">
    <name type="scientific">Galemys pyrenaicus</name>
    <name type="common">Iberian desman</name>
    <name type="synonym">Pyrenean desman</name>
    <dbReference type="NCBI Taxonomy" id="202257"/>
    <lineage>
        <taxon>Eukaryota</taxon>
        <taxon>Metazoa</taxon>
        <taxon>Chordata</taxon>
        <taxon>Craniata</taxon>
        <taxon>Vertebrata</taxon>
        <taxon>Euteleostomi</taxon>
        <taxon>Mammalia</taxon>
        <taxon>Eutheria</taxon>
        <taxon>Laurasiatheria</taxon>
        <taxon>Eulipotyphla</taxon>
        <taxon>Talpidae</taxon>
        <taxon>Galemys</taxon>
    </lineage>
</organism>
<proteinExistence type="predicted"/>
<feature type="region of interest" description="Disordered" evidence="1">
    <location>
        <begin position="1"/>
        <end position="24"/>
    </location>
</feature>
<dbReference type="PROSITE" id="PS50188">
    <property type="entry name" value="B302_SPRY"/>
    <property type="match status" value="1"/>
</dbReference>
<evidence type="ECO:0000256" key="1">
    <source>
        <dbReference type="SAM" id="MobiDB-lite"/>
    </source>
</evidence>
<dbReference type="InterPro" id="IPR003877">
    <property type="entry name" value="SPRY_dom"/>
</dbReference>
<evidence type="ECO:0000313" key="3">
    <source>
        <dbReference type="EMBL" id="KAG8506172.1"/>
    </source>
</evidence>
<dbReference type="SUPFAM" id="SSF49899">
    <property type="entry name" value="Concanavalin A-like lectins/glucanases"/>
    <property type="match status" value="1"/>
</dbReference>
<dbReference type="InterPro" id="IPR003879">
    <property type="entry name" value="Butyrophylin_SPRY"/>
</dbReference>
<dbReference type="InterPro" id="IPR001870">
    <property type="entry name" value="B30.2/SPRY"/>
</dbReference>
<feature type="compositionally biased region" description="Basic and acidic residues" evidence="1">
    <location>
        <begin position="513"/>
        <end position="522"/>
    </location>
</feature>
<evidence type="ECO:0000259" key="2">
    <source>
        <dbReference type="PROSITE" id="PS50188"/>
    </source>
</evidence>
<dbReference type="EMBL" id="JAGFMF010012178">
    <property type="protein sequence ID" value="KAG8506172.1"/>
    <property type="molecule type" value="Genomic_DNA"/>
</dbReference>
<evidence type="ECO:0000313" key="4">
    <source>
        <dbReference type="Proteomes" id="UP000700334"/>
    </source>
</evidence>
<accession>A0A8J5ZTY0</accession>
<dbReference type="InterPro" id="IPR043136">
    <property type="entry name" value="B30.2/SPRY_sf"/>
</dbReference>
<dbReference type="InterPro" id="IPR050143">
    <property type="entry name" value="TRIM/RBCC"/>
</dbReference>
<dbReference type="Pfam" id="PF13765">
    <property type="entry name" value="PRY"/>
    <property type="match status" value="1"/>
</dbReference>
<feature type="compositionally biased region" description="Polar residues" evidence="1">
    <location>
        <begin position="1"/>
        <end position="18"/>
    </location>
</feature>
<dbReference type="Pfam" id="PF00622">
    <property type="entry name" value="SPRY"/>
    <property type="match status" value="1"/>
</dbReference>
<dbReference type="PANTHER" id="PTHR24103">
    <property type="entry name" value="E3 UBIQUITIN-PROTEIN LIGASE TRIM"/>
    <property type="match status" value="1"/>
</dbReference>
<dbReference type="InterPro" id="IPR006574">
    <property type="entry name" value="PRY"/>
</dbReference>
<name>A0A8J5ZTY0_GALPY</name>
<dbReference type="PRINTS" id="PR01407">
    <property type="entry name" value="BUTYPHLNCDUF"/>
</dbReference>
<gene>
    <name evidence="3" type="ORF">J0S82_010810</name>
</gene>
<dbReference type="AlphaFoldDB" id="A0A8J5ZTY0"/>
<feature type="region of interest" description="Disordered" evidence="1">
    <location>
        <begin position="512"/>
        <end position="541"/>
    </location>
</feature>
<dbReference type="Gene3D" id="2.60.120.920">
    <property type="match status" value="1"/>
</dbReference>
<feature type="non-terminal residue" evidence="3">
    <location>
        <position position="1"/>
    </location>
</feature>
<dbReference type="FunFam" id="2.60.120.920:FF:000004">
    <property type="entry name" value="Butyrophilin subfamily 1 member A1"/>
    <property type="match status" value="1"/>
</dbReference>
<dbReference type="InterPro" id="IPR013320">
    <property type="entry name" value="ConA-like_dom_sf"/>
</dbReference>
<reference evidence="3" key="1">
    <citation type="journal article" date="2021" name="Evol. Appl.">
        <title>The genome of the Pyrenean desman and the effects of bottlenecks and inbreeding on the genomic landscape of an endangered species.</title>
        <authorList>
            <person name="Escoda L."/>
            <person name="Castresana J."/>
        </authorList>
    </citation>
    <scope>NUCLEOTIDE SEQUENCE</scope>
    <source>
        <strain evidence="3">IBE-C5619</strain>
    </source>
</reference>
<dbReference type="SMART" id="SM00449">
    <property type="entry name" value="SPRY"/>
    <property type="match status" value="1"/>
</dbReference>
<dbReference type="Proteomes" id="UP000700334">
    <property type="component" value="Unassembled WGS sequence"/>
</dbReference>